<sequence>MKLLTATPESKIADLEDATDTFFQEVKLARCTLGLESGIHLHNAVQAGVRIQVNGYKLTWNKQRRYVHVFPTTLIKEVQNGRPEHQEDPRRDSRCS</sequence>
<evidence type="ECO:0000313" key="1">
    <source>
        <dbReference type="EMBL" id="KKL56889.1"/>
    </source>
</evidence>
<reference evidence="1" key="1">
    <citation type="journal article" date="2015" name="Nature">
        <title>Complex archaea that bridge the gap between prokaryotes and eukaryotes.</title>
        <authorList>
            <person name="Spang A."/>
            <person name="Saw J.H."/>
            <person name="Jorgensen S.L."/>
            <person name="Zaremba-Niedzwiedzka K."/>
            <person name="Martijn J."/>
            <person name="Lind A.E."/>
            <person name="van Eijk R."/>
            <person name="Schleper C."/>
            <person name="Guy L."/>
            <person name="Ettema T.J."/>
        </authorList>
    </citation>
    <scope>NUCLEOTIDE SEQUENCE</scope>
</reference>
<accession>A0A0F9D5P1</accession>
<dbReference type="AlphaFoldDB" id="A0A0F9D5P1"/>
<gene>
    <name evidence="1" type="ORF">LCGC14_2240880</name>
</gene>
<proteinExistence type="predicted"/>
<protein>
    <submittedName>
        <fullName evidence="1">Uncharacterized protein</fullName>
    </submittedName>
</protein>
<dbReference type="EMBL" id="LAZR01030344">
    <property type="protein sequence ID" value="KKL56889.1"/>
    <property type="molecule type" value="Genomic_DNA"/>
</dbReference>
<name>A0A0F9D5P1_9ZZZZ</name>
<comment type="caution">
    <text evidence="1">The sequence shown here is derived from an EMBL/GenBank/DDBJ whole genome shotgun (WGS) entry which is preliminary data.</text>
</comment>
<organism evidence="1">
    <name type="scientific">marine sediment metagenome</name>
    <dbReference type="NCBI Taxonomy" id="412755"/>
    <lineage>
        <taxon>unclassified sequences</taxon>
        <taxon>metagenomes</taxon>
        <taxon>ecological metagenomes</taxon>
    </lineage>
</organism>